<organism evidence="1 2">
    <name type="scientific">Volvox reticuliferus</name>
    <dbReference type="NCBI Taxonomy" id="1737510"/>
    <lineage>
        <taxon>Eukaryota</taxon>
        <taxon>Viridiplantae</taxon>
        <taxon>Chlorophyta</taxon>
        <taxon>core chlorophytes</taxon>
        <taxon>Chlorophyceae</taxon>
        <taxon>CS clade</taxon>
        <taxon>Chlamydomonadales</taxon>
        <taxon>Volvocaceae</taxon>
        <taxon>Volvox</taxon>
    </lineage>
</organism>
<keyword evidence="2" id="KW-1185">Reference proteome</keyword>
<dbReference type="EMBL" id="BNCP01000068">
    <property type="protein sequence ID" value="GIL91690.1"/>
    <property type="molecule type" value="Genomic_DNA"/>
</dbReference>
<protein>
    <submittedName>
        <fullName evidence="1">Uncharacterized protein</fullName>
    </submittedName>
</protein>
<dbReference type="Proteomes" id="UP000747110">
    <property type="component" value="Unassembled WGS sequence"/>
</dbReference>
<name>A0A8J4GMX8_9CHLO</name>
<gene>
    <name evidence="1" type="ORF">Vretifemale_19288</name>
</gene>
<dbReference type="AlphaFoldDB" id="A0A8J4GMX8"/>
<dbReference type="OrthoDB" id="560428at2759"/>
<reference evidence="1" key="1">
    <citation type="journal article" date="2021" name="Proc. Natl. Acad. Sci. U.S.A.">
        <title>Three genomes in the algal genus Volvox reveal the fate of a haploid sex-determining region after a transition to homothallism.</title>
        <authorList>
            <person name="Yamamoto K."/>
            <person name="Hamaji T."/>
            <person name="Kawai-Toyooka H."/>
            <person name="Matsuzaki R."/>
            <person name="Takahashi F."/>
            <person name="Nishimura Y."/>
            <person name="Kawachi M."/>
            <person name="Noguchi H."/>
            <person name="Minakuchi Y."/>
            <person name="Umen J.G."/>
            <person name="Toyoda A."/>
            <person name="Nozaki H."/>
        </authorList>
    </citation>
    <scope>NUCLEOTIDE SEQUENCE</scope>
    <source>
        <strain evidence="1">NIES-3786</strain>
    </source>
</reference>
<sequence>MAVTAGRAPRVYSDKDKLRDRSTNHTENLIGVFKEYPAERFSGQSIKFLPGVLAIRALPSKSTLVIDATGFFDEPEVQPLVDDFCERLHAVARLKQPPPDVRLRKPVRRIKAPRPPSDIYRKLGRLVWTDVLQPLLDSNFPCGWTDKLCNNGREGVERDFWGWVRPNGQEAEPCPCGDTCREARDALPRFPLGLALINYMQHSATNNMNIALVDWAKEVPELGSKFLVKHDSVMREWEFEKQTFQQARGRLQQGKNPAQTDDEDGTDGVENTDGGVQDPDEGAGPSRGRRMHADIEQLDMDAFLMRQEIALASRLPYQDATDSSVPLPQGRVHRRAAF</sequence>
<evidence type="ECO:0000313" key="1">
    <source>
        <dbReference type="EMBL" id="GIL91690.1"/>
    </source>
</evidence>
<comment type="caution">
    <text evidence="1">The sequence shown here is derived from an EMBL/GenBank/DDBJ whole genome shotgun (WGS) entry which is preliminary data.</text>
</comment>
<accession>A0A8J4GMX8</accession>
<evidence type="ECO:0000313" key="2">
    <source>
        <dbReference type="Proteomes" id="UP000747110"/>
    </source>
</evidence>
<proteinExistence type="predicted"/>